<evidence type="ECO:0000313" key="12">
    <source>
        <dbReference type="Proteomes" id="UP000271098"/>
    </source>
</evidence>
<accession>A0A183EPS9</accession>
<evidence type="ECO:0000256" key="7">
    <source>
        <dbReference type="ARBA" id="ARBA00043129"/>
    </source>
</evidence>
<evidence type="ECO:0000313" key="11">
    <source>
        <dbReference type="EMBL" id="VDN40795.1"/>
    </source>
</evidence>
<dbReference type="PANTHER" id="PTHR12753">
    <property type="entry name" value="AD-003 - RELATED"/>
    <property type="match status" value="1"/>
</dbReference>
<keyword evidence="4" id="KW-0949">S-adenosyl-L-methionine</keyword>
<name>A0A183EPS9_9BILA</name>
<dbReference type="Proteomes" id="UP000271098">
    <property type="component" value="Unassembled WGS sequence"/>
</dbReference>
<comment type="catalytic activity">
    <reaction evidence="10">
        <text>N-terminal L-alanyl-L-prolyl-L-lysyl-[protein] + 3 S-adenosyl-L-methionine = N-terminal N,N,N-trimethyl-L-alanyl-L-prolyl-L-lysyl-[protein] + 3 S-adenosyl-L-homocysteine + 3 H(+)</text>
        <dbReference type="Rhea" id="RHEA:54712"/>
        <dbReference type="Rhea" id="RHEA-COMP:13785"/>
        <dbReference type="Rhea" id="RHEA-COMP:13971"/>
        <dbReference type="ChEBI" id="CHEBI:15378"/>
        <dbReference type="ChEBI" id="CHEBI:57856"/>
        <dbReference type="ChEBI" id="CHEBI:59789"/>
        <dbReference type="ChEBI" id="CHEBI:138057"/>
        <dbReference type="ChEBI" id="CHEBI:138315"/>
        <dbReference type="EC" id="2.1.1.244"/>
    </reaction>
</comment>
<reference evidence="13" key="1">
    <citation type="submission" date="2016-06" db="UniProtKB">
        <authorList>
            <consortium name="WormBaseParasite"/>
        </authorList>
    </citation>
    <scope>IDENTIFICATION</scope>
</reference>
<dbReference type="GO" id="GO:0071885">
    <property type="term" value="F:N-terminal protein N-methyltransferase activity"/>
    <property type="evidence" value="ECO:0007669"/>
    <property type="project" value="UniProtKB-EC"/>
</dbReference>
<dbReference type="SUPFAM" id="SSF53335">
    <property type="entry name" value="S-adenosyl-L-methionine-dependent methyltransferases"/>
    <property type="match status" value="1"/>
</dbReference>
<gene>
    <name evidence="11" type="ORF">GPUH_LOCUS22970</name>
</gene>
<dbReference type="AlphaFoldDB" id="A0A183EPS9"/>
<evidence type="ECO:0000256" key="1">
    <source>
        <dbReference type="ARBA" id="ARBA00009059"/>
    </source>
</evidence>
<dbReference type="PANTHER" id="PTHR12753:SF0">
    <property type="entry name" value="ALPHA N-TERMINAL PROTEIN METHYLTRANSFERASE 1"/>
    <property type="match status" value="1"/>
</dbReference>
<dbReference type="Pfam" id="PF05891">
    <property type="entry name" value="Methyltransf_PK"/>
    <property type="match status" value="1"/>
</dbReference>
<dbReference type="EC" id="2.1.1.244" evidence="5"/>
<keyword evidence="3" id="KW-0808">Transferase</keyword>
<sequence>MLGGFAHLHWPDILDSRKFVQHLKTKKLLTNYEKAVDCGCGIGRVTKHLLLPLFNSVDMVDVMESFIQ</sequence>
<dbReference type="OrthoDB" id="1298661at2759"/>
<evidence type="ECO:0000256" key="4">
    <source>
        <dbReference type="ARBA" id="ARBA00022691"/>
    </source>
</evidence>
<keyword evidence="12" id="KW-1185">Reference proteome</keyword>
<proteinExistence type="inferred from homology"/>
<keyword evidence="2" id="KW-0489">Methyltransferase</keyword>
<dbReference type="EMBL" id="UYRT01096441">
    <property type="protein sequence ID" value="VDN40795.1"/>
    <property type="molecule type" value="Genomic_DNA"/>
</dbReference>
<organism evidence="13">
    <name type="scientific">Gongylonema pulchrum</name>
    <dbReference type="NCBI Taxonomy" id="637853"/>
    <lineage>
        <taxon>Eukaryota</taxon>
        <taxon>Metazoa</taxon>
        <taxon>Ecdysozoa</taxon>
        <taxon>Nematoda</taxon>
        <taxon>Chromadorea</taxon>
        <taxon>Rhabditida</taxon>
        <taxon>Spirurina</taxon>
        <taxon>Spiruromorpha</taxon>
        <taxon>Spiruroidea</taxon>
        <taxon>Gongylonematidae</taxon>
        <taxon>Gongylonema</taxon>
    </lineage>
</organism>
<evidence type="ECO:0000256" key="6">
    <source>
        <dbReference type="ARBA" id="ARBA00039449"/>
    </source>
</evidence>
<evidence type="ECO:0000256" key="3">
    <source>
        <dbReference type="ARBA" id="ARBA00022679"/>
    </source>
</evidence>
<comment type="catalytic activity">
    <reaction evidence="8">
        <text>N-terminal L-seryl-L-prolyl-L-lysyl-[protein] + 3 S-adenosyl-L-methionine = N-terminal N,N,N-trimethyl-L-seryl-L-prolyl-L-lysyl-[protein] + 3 S-adenosyl-L-homocysteine + 3 H(+)</text>
        <dbReference type="Rhea" id="RHEA:54724"/>
        <dbReference type="Rhea" id="RHEA-COMP:13789"/>
        <dbReference type="Rhea" id="RHEA-COMP:13973"/>
        <dbReference type="ChEBI" id="CHEBI:15378"/>
        <dbReference type="ChEBI" id="CHEBI:57856"/>
        <dbReference type="ChEBI" id="CHEBI:59789"/>
        <dbReference type="ChEBI" id="CHEBI:138061"/>
        <dbReference type="ChEBI" id="CHEBI:138317"/>
        <dbReference type="EC" id="2.1.1.244"/>
    </reaction>
</comment>
<reference evidence="11 12" key="2">
    <citation type="submission" date="2018-11" db="EMBL/GenBank/DDBJ databases">
        <authorList>
            <consortium name="Pathogen Informatics"/>
        </authorList>
    </citation>
    <scope>NUCLEOTIDE SEQUENCE [LARGE SCALE GENOMIC DNA]</scope>
</reference>
<dbReference type="InterPro" id="IPR008576">
    <property type="entry name" value="MeTrfase_NTM1"/>
</dbReference>
<dbReference type="Gene3D" id="3.40.50.150">
    <property type="entry name" value="Vaccinia Virus protein VP39"/>
    <property type="match status" value="1"/>
</dbReference>
<evidence type="ECO:0000256" key="2">
    <source>
        <dbReference type="ARBA" id="ARBA00022603"/>
    </source>
</evidence>
<evidence type="ECO:0000256" key="5">
    <source>
        <dbReference type="ARBA" id="ARBA00039112"/>
    </source>
</evidence>
<comment type="similarity">
    <text evidence="1">Belongs to the methyltransferase superfamily. NTM1 family.</text>
</comment>
<dbReference type="GO" id="GO:0005737">
    <property type="term" value="C:cytoplasm"/>
    <property type="evidence" value="ECO:0007669"/>
    <property type="project" value="TreeGrafter"/>
</dbReference>
<evidence type="ECO:0000256" key="8">
    <source>
        <dbReference type="ARBA" id="ARBA00047306"/>
    </source>
</evidence>
<dbReference type="GO" id="GO:0032259">
    <property type="term" value="P:methylation"/>
    <property type="evidence" value="ECO:0007669"/>
    <property type="project" value="UniProtKB-KW"/>
</dbReference>
<evidence type="ECO:0000256" key="9">
    <source>
        <dbReference type="ARBA" id="ARBA00047885"/>
    </source>
</evidence>
<evidence type="ECO:0000313" key="13">
    <source>
        <dbReference type="WBParaSite" id="GPUH_0002299801-mRNA-1"/>
    </source>
</evidence>
<protein>
    <recommendedName>
        <fullName evidence="6">Alpha N-terminal protein methyltransferase 1</fullName>
        <ecNumber evidence="5">2.1.1.244</ecNumber>
    </recommendedName>
    <alternativeName>
        <fullName evidence="7">X-Pro-Lys N-terminal protein methyltransferase 1</fullName>
    </alternativeName>
</protein>
<dbReference type="InterPro" id="IPR029063">
    <property type="entry name" value="SAM-dependent_MTases_sf"/>
</dbReference>
<evidence type="ECO:0000256" key="10">
    <source>
        <dbReference type="ARBA" id="ARBA00048167"/>
    </source>
</evidence>
<comment type="catalytic activity">
    <reaction evidence="9">
        <text>N-terminal L-prolyl-L-prolyl-L-lysyl-[protein] + 2 S-adenosyl-L-methionine = N-terminal N,N-dimethyl-L-prolyl-L-prolyl-L-lysyl-[protein] + 2 S-adenosyl-L-homocysteine + 2 H(+)</text>
        <dbReference type="Rhea" id="RHEA:54736"/>
        <dbReference type="Rhea" id="RHEA-COMP:13787"/>
        <dbReference type="Rhea" id="RHEA-COMP:13974"/>
        <dbReference type="ChEBI" id="CHEBI:15378"/>
        <dbReference type="ChEBI" id="CHEBI:57856"/>
        <dbReference type="ChEBI" id="CHEBI:59789"/>
        <dbReference type="ChEBI" id="CHEBI:138059"/>
        <dbReference type="ChEBI" id="CHEBI:138318"/>
        <dbReference type="EC" id="2.1.1.244"/>
    </reaction>
</comment>
<dbReference type="WBParaSite" id="GPUH_0002299801-mRNA-1">
    <property type="protein sequence ID" value="GPUH_0002299801-mRNA-1"/>
    <property type="gene ID" value="GPUH_0002299801"/>
</dbReference>